<proteinExistence type="predicted"/>
<reference evidence="2 3" key="1">
    <citation type="submission" date="2019-11" db="EMBL/GenBank/DDBJ databases">
        <title>The genome sequence of Methylocystis heyeri.</title>
        <authorList>
            <person name="Oshkin I.Y."/>
            <person name="Miroshnikov K."/>
            <person name="Dedysh S.N."/>
        </authorList>
    </citation>
    <scope>NUCLEOTIDE SEQUENCE [LARGE SCALE GENOMIC DNA]</scope>
    <source>
        <strain evidence="2 3">H2</strain>
    </source>
</reference>
<accession>A0A6B8KJC8</accession>
<feature type="domain" description="Polysaccharide biosynthesis enzyme WcbI" evidence="1">
    <location>
        <begin position="38"/>
        <end position="241"/>
    </location>
</feature>
<organism evidence="2 3">
    <name type="scientific">Methylocystis heyeri</name>
    <dbReference type="NCBI Taxonomy" id="391905"/>
    <lineage>
        <taxon>Bacteria</taxon>
        <taxon>Pseudomonadati</taxon>
        <taxon>Pseudomonadota</taxon>
        <taxon>Alphaproteobacteria</taxon>
        <taxon>Hyphomicrobiales</taxon>
        <taxon>Methylocystaceae</taxon>
        <taxon>Methylocystis</taxon>
    </lineage>
</organism>
<sequence>MILISQIDKQILRARTAALLGPRLAKWRGVAEEAGPRIAVVGNCQSFGVAYAMKLLDPTARVDHYSAVAKALADIDLLAGTLAGYDYVFTQDFPAHIVKGGDSQELLRRLSNATLFPTVSFAAFQPDLVYLLDADNGGKALSGPLRPYHSALAVFAYRVGLSAKQANALFNRNVFEAVGYFDVWNSAAQEFLDNARRYGLDLSQELMSWARRGVFMYSIVHPKPYVLADIARQLFAKKGLAVRNENFDDYAIDDLARAEIFPVYPEIAENFGVRGGYLFKQGNFHISNGVGNFLTLPEYIDACYAVYKRARPAQIAHPRIDGWLSDESLTRRLVALAQENLSQAATPTL</sequence>
<dbReference type="InterPro" id="IPR041307">
    <property type="entry name" value="WcbI"/>
</dbReference>
<protein>
    <recommendedName>
        <fullName evidence="1">Polysaccharide biosynthesis enzyme WcbI domain-containing protein</fullName>
    </recommendedName>
</protein>
<dbReference type="EMBL" id="CP046052">
    <property type="protein sequence ID" value="QGM47025.1"/>
    <property type="molecule type" value="Genomic_DNA"/>
</dbReference>
<keyword evidence="3" id="KW-1185">Reference proteome</keyword>
<gene>
    <name evidence="2" type="ORF">H2LOC_015755</name>
</gene>
<evidence type="ECO:0000313" key="2">
    <source>
        <dbReference type="EMBL" id="QGM47025.1"/>
    </source>
</evidence>
<dbReference type="KEGG" id="mhey:H2LOC_015755"/>
<dbReference type="Proteomes" id="UP000309061">
    <property type="component" value="Chromosome"/>
</dbReference>
<name>A0A6B8KJC8_9HYPH</name>
<dbReference type="AlphaFoldDB" id="A0A6B8KJC8"/>
<dbReference type="Pfam" id="PF18588">
    <property type="entry name" value="WcbI"/>
    <property type="match status" value="1"/>
</dbReference>
<evidence type="ECO:0000259" key="1">
    <source>
        <dbReference type="Pfam" id="PF18588"/>
    </source>
</evidence>
<evidence type="ECO:0000313" key="3">
    <source>
        <dbReference type="Proteomes" id="UP000309061"/>
    </source>
</evidence>
<dbReference type="OrthoDB" id="7170754at2"/>
<dbReference type="RefSeq" id="WP_136498022.1">
    <property type="nucleotide sequence ID" value="NZ_CP046052.1"/>
</dbReference>